<feature type="transmembrane region" description="Helical" evidence="2">
    <location>
        <begin position="97"/>
        <end position="116"/>
    </location>
</feature>
<organism evidence="3 4">
    <name type="scientific">Steinernema carpocapsae</name>
    <name type="common">Entomopathogenic nematode</name>
    <dbReference type="NCBI Taxonomy" id="34508"/>
    <lineage>
        <taxon>Eukaryota</taxon>
        <taxon>Metazoa</taxon>
        <taxon>Ecdysozoa</taxon>
        <taxon>Nematoda</taxon>
        <taxon>Chromadorea</taxon>
        <taxon>Rhabditida</taxon>
        <taxon>Tylenchina</taxon>
        <taxon>Panagrolaimomorpha</taxon>
        <taxon>Strongyloidoidea</taxon>
        <taxon>Steinernematidae</taxon>
        <taxon>Steinernema</taxon>
    </lineage>
</organism>
<keyword evidence="4" id="KW-1185">Reference proteome</keyword>
<sequence>MLSVGDNDIERSHTPPPRRNIPIYRSDSDVSVVSTAAPEKPPRRKSPSPKQSIHLNHSVENARPCATSASEDTNDTIVVDPHTHRLWAKLSLYRRLAALKAVFCVMCIAATVHWAYMLRDDDENSPNMWKYYTGLVENEQFYLVGRLLSDIFVCILGIGAAMWTRKSILVVPCCVIETFFLMYRGVRWAIREPQRGTYRREEIAFIGCEFAIPLLWTLEALLVGGTLQAMRTVDRSHRYSQPPVIILTMKNDGEESVQIEID</sequence>
<dbReference type="OrthoDB" id="5804124at2759"/>
<comment type="caution">
    <text evidence="3">The sequence shown here is derived from an EMBL/GenBank/DDBJ whole genome shotgun (WGS) entry which is preliminary data.</text>
</comment>
<keyword evidence="2" id="KW-0472">Membrane</keyword>
<feature type="transmembrane region" description="Helical" evidence="2">
    <location>
        <begin position="210"/>
        <end position="230"/>
    </location>
</feature>
<reference evidence="3 4" key="1">
    <citation type="journal article" date="2015" name="Genome Biol.">
        <title>Comparative genomics of Steinernema reveals deeply conserved gene regulatory networks.</title>
        <authorList>
            <person name="Dillman A.R."/>
            <person name="Macchietto M."/>
            <person name="Porter C.F."/>
            <person name="Rogers A."/>
            <person name="Williams B."/>
            <person name="Antoshechkin I."/>
            <person name="Lee M.M."/>
            <person name="Goodwin Z."/>
            <person name="Lu X."/>
            <person name="Lewis E.E."/>
            <person name="Goodrich-Blair H."/>
            <person name="Stock S.P."/>
            <person name="Adams B.J."/>
            <person name="Sternberg P.W."/>
            <person name="Mortazavi A."/>
        </authorList>
    </citation>
    <scope>NUCLEOTIDE SEQUENCE [LARGE SCALE GENOMIC DNA]</scope>
    <source>
        <strain evidence="3 4">ALL</strain>
    </source>
</reference>
<dbReference type="Proteomes" id="UP000298663">
    <property type="component" value="Unassembled WGS sequence"/>
</dbReference>
<evidence type="ECO:0000313" key="3">
    <source>
        <dbReference type="EMBL" id="TKR86700.1"/>
    </source>
</evidence>
<feature type="transmembrane region" description="Helical" evidence="2">
    <location>
        <begin position="168"/>
        <end position="190"/>
    </location>
</feature>
<keyword evidence="2" id="KW-1133">Transmembrane helix</keyword>
<reference evidence="3 4" key="2">
    <citation type="journal article" date="2019" name="G3 (Bethesda)">
        <title>Hybrid Assembly of the Genome of the Entomopathogenic Nematode Steinernema carpocapsae Identifies the X-Chromosome.</title>
        <authorList>
            <person name="Serra L."/>
            <person name="Macchietto M."/>
            <person name="Macias-Munoz A."/>
            <person name="McGill C.J."/>
            <person name="Rodriguez I.M."/>
            <person name="Rodriguez B."/>
            <person name="Murad R."/>
            <person name="Mortazavi A."/>
        </authorList>
    </citation>
    <scope>NUCLEOTIDE SEQUENCE [LARGE SCALE GENOMIC DNA]</scope>
    <source>
        <strain evidence="3 4">ALL</strain>
    </source>
</reference>
<accession>A0A4U5NU25</accession>
<feature type="transmembrane region" description="Helical" evidence="2">
    <location>
        <begin position="141"/>
        <end position="161"/>
    </location>
</feature>
<keyword evidence="2" id="KW-0812">Transmembrane</keyword>
<proteinExistence type="predicted"/>
<feature type="region of interest" description="Disordered" evidence="1">
    <location>
        <begin position="1"/>
        <end position="57"/>
    </location>
</feature>
<gene>
    <name evidence="3" type="ORF">L596_011234</name>
</gene>
<dbReference type="EMBL" id="AZBU02000003">
    <property type="protein sequence ID" value="TKR86700.1"/>
    <property type="molecule type" value="Genomic_DNA"/>
</dbReference>
<evidence type="ECO:0000313" key="4">
    <source>
        <dbReference type="Proteomes" id="UP000298663"/>
    </source>
</evidence>
<evidence type="ECO:0000256" key="1">
    <source>
        <dbReference type="SAM" id="MobiDB-lite"/>
    </source>
</evidence>
<protein>
    <submittedName>
        <fullName evidence="3">Uncharacterized protein</fullName>
    </submittedName>
</protein>
<name>A0A4U5NU25_STECR</name>
<evidence type="ECO:0000256" key="2">
    <source>
        <dbReference type="SAM" id="Phobius"/>
    </source>
</evidence>
<dbReference type="AlphaFoldDB" id="A0A4U5NU25"/>